<dbReference type="SUPFAM" id="SSF46785">
    <property type="entry name" value="Winged helix' DNA-binding domain"/>
    <property type="match status" value="1"/>
</dbReference>
<dbReference type="InterPro" id="IPR036390">
    <property type="entry name" value="WH_DNA-bd_sf"/>
</dbReference>
<sequence length="134" mass="15150">MIDDDSALAEYEGYDWEHLSGVPSPDALFRVLSHRRRRRVLWFLLERPETTLGEVADVLVGWELKDGDDAAGPDDHRRVLIALHHRHLPILEGSGLVEYDVETGSIRFSSPPEPVTVLIKFSYQYERAVAGRGA</sequence>
<evidence type="ECO:0000259" key="1">
    <source>
        <dbReference type="Pfam" id="PF24035"/>
    </source>
</evidence>
<dbReference type="InterPro" id="IPR055768">
    <property type="entry name" value="DUF7344"/>
</dbReference>
<feature type="domain" description="DUF7344" evidence="1">
    <location>
        <begin position="29"/>
        <end position="106"/>
    </location>
</feature>
<dbReference type="Pfam" id="PF24035">
    <property type="entry name" value="DUF7344"/>
    <property type="match status" value="1"/>
</dbReference>
<reference evidence="2 3" key="1">
    <citation type="submission" date="2022-06" db="EMBL/GenBank/DDBJ databases">
        <title>Halogeometricum sp. a new haloarchaeum isolate from saline soil.</title>
        <authorList>
            <person name="Strakova D."/>
            <person name="Galisteo C."/>
            <person name="Sanchez-Porro C."/>
            <person name="Ventosa A."/>
        </authorList>
    </citation>
    <scope>NUCLEOTIDE SEQUENCE [LARGE SCALE GENOMIC DNA]</scope>
    <source>
        <strain evidence="2 3">S1BR25-6</strain>
    </source>
</reference>
<dbReference type="Gene3D" id="1.10.10.10">
    <property type="entry name" value="Winged helix-like DNA-binding domain superfamily/Winged helix DNA-binding domain"/>
    <property type="match status" value="1"/>
</dbReference>
<dbReference type="Proteomes" id="UP001257060">
    <property type="component" value="Unassembled WGS sequence"/>
</dbReference>
<protein>
    <recommendedName>
        <fullName evidence="1">DUF7344 domain-containing protein</fullName>
    </recommendedName>
</protein>
<name>A0ABU2G8T9_9EURY</name>
<accession>A0ABU2G8T9</accession>
<organism evidence="2 3">
    <name type="scientific">Halogeometricum salsisoli</name>
    <dbReference type="NCBI Taxonomy" id="2950536"/>
    <lineage>
        <taxon>Archaea</taxon>
        <taxon>Methanobacteriati</taxon>
        <taxon>Methanobacteriota</taxon>
        <taxon>Stenosarchaea group</taxon>
        <taxon>Halobacteria</taxon>
        <taxon>Halobacteriales</taxon>
        <taxon>Haloferacaceae</taxon>
        <taxon>Halogeometricum</taxon>
    </lineage>
</organism>
<dbReference type="EMBL" id="JAMQOP010000001">
    <property type="protein sequence ID" value="MDS0297210.1"/>
    <property type="molecule type" value="Genomic_DNA"/>
</dbReference>
<dbReference type="InterPro" id="IPR036388">
    <property type="entry name" value="WH-like_DNA-bd_sf"/>
</dbReference>
<gene>
    <name evidence="2" type="ORF">NDI76_00450</name>
</gene>
<proteinExistence type="predicted"/>
<keyword evidence="3" id="KW-1185">Reference proteome</keyword>
<dbReference type="RefSeq" id="WP_310921994.1">
    <property type="nucleotide sequence ID" value="NZ_JAMQOP010000001.1"/>
</dbReference>
<evidence type="ECO:0000313" key="3">
    <source>
        <dbReference type="Proteomes" id="UP001257060"/>
    </source>
</evidence>
<evidence type="ECO:0000313" key="2">
    <source>
        <dbReference type="EMBL" id="MDS0297210.1"/>
    </source>
</evidence>
<comment type="caution">
    <text evidence="2">The sequence shown here is derived from an EMBL/GenBank/DDBJ whole genome shotgun (WGS) entry which is preliminary data.</text>
</comment>